<organism evidence="1 2">
    <name type="scientific">Planctobacterium marinum</name>
    <dbReference type="NCBI Taxonomy" id="1631968"/>
    <lineage>
        <taxon>Bacteria</taxon>
        <taxon>Pseudomonadati</taxon>
        <taxon>Pseudomonadota</taxon>
        <taxon>Gammaproteobacteria</taxon>
        <taxon>Alteromonadales</taxon>
        <taxon>Alteromonadaceae</taxon>
        <taxon>Planctobacterium</taxon>
    </lineage>
</organism>
<dbReference type="EMBL" id="AP027272">
    <property type="protein sequence ID" value="BDX08148.1"/>
    <property type="molecule type" value="Genomic_DNA"/>
</dbReference>
<gene>
    <name evidence="1" type="ORF">MACH26_36690</name>
</gene>
<evidence type="ECO:0000313" key="1">
    <source>
        <dbReference type="EMBL" id="BDX08148.1"/>
    </source>
</evidence>
<dbReference type="AlphaFoldDB" id="A0AA48KS11"/>
<dbReference type="Proteomes" id="UP001333710">
    <property type="component" value="Chromosome"/>
</dbReference>
<reference evidence="1" key="1">
    <citation type="submission" date="2023-01" db="EMBL/GenBank/DDBJ databases">
        <title>Complete genome sequence of Planctobacterium marinum strain Dej080120_11.</title>
        <authorList>
            <person name="Ueki S."/>
            <person name="Maruyama F."/>
        </authorList>
    </citation>
    <scope>NUCLEOTIDE SEQUENCE</scope>
    <source>
        <strain evidence="1">Dej080120_11</strain>
    </source>
</reference>
<accession>A0AA48KS11</accession>
<name>A0AA48KS11_9ALTE</name>
<dbReference type="KEGG" id="pmaw:MACH26_36690"/>
<sequence length="61" mass="7098">MNYAQPLYMFNADACSEEEIKRFGEKWVELIADPRRGDGLEYSNAKIHEELIDVYQQLGMA</sequence>
<proteinExistence type="predicted"/>
<keyword evidence="2" id="KW-1185">Reference proteome</keyword>
<protein>
    <submittedName>
        <fullName evidence="1">Uncharacterized protein</fullName>
    </submittedName>
</protein>
<dbReference type="RefSeq" id="WP_338294228.1">
    <property type="nucleotide sequence ID" value="NZ_AP027272.1"/>
</dbReference>
<evidence type="ECO:0000313" key="2">
    <source>
        <dbReference type="Proteomes" id="UP001333710"/>
    </source>
</evidence>